<comment type="caution">
    <text evidence="2">The sequence shown here is derived from an EMBL/GenBank/DDBJ whole genome shotgun (WGS) entry which is preliminary data.</text>
</comment>
<feature type="region of interest" description="Disordered" evidence="1">
    <location>
        <begin position="23"/>
        <end position="45"/>
    </location>
</feature>
<dbReference type="RefSeq" id="WP_152708971.1">
    <property type="nucleotide sequence ID" value="NZ_VOSJ01000007.1"/>
</dbReference>
<proteinExistence type="predicted"/>
<organism evidence="2 3">
    <name type="scientific">Microvirga tunisiensis</name>
    <dbReference type="NCBI Taxonomy" id="2108360"/>
    <lineage>
        <taxon>Bacteria</taxon>
        <taxon>Pseudomonadati</taxon>
        <taxon>Pseudomonadota</taxon>
        <taxon>Alphaproteobacteria</taxon>
        <taxon>Hyphomicrobiales</taxon>
        <taxon>Methylobacteriaceae</taxon>
        <taxon>Microvirga</taxon>
    </lineage>
</organism>
<dbReference type="AlphaFoldDB" id="A0A5N7MCR6"/>
<protein>
    <submittedName>
        <fullName evidence="2">Uncharacterized protein</fullName>
    </submittedName>
</protein>
<evidence type="ECO:0000256" key="1">
    <source>
        <dbReference type="SAM" id="MobiDB-lite"/>
    </source>
</evidence>
<reference evidence="2 3" key="1">
    <citation type="journal article" date="2019" name="Syst. Appl. Microbiol.">
        <title>Microvirga tunisiensis sp. nov., a root nodule symbiotic bacterium isolated from Lupinus micranthus and L. luteus grown in Northern Tunisia.</title>
        <authorList>
            <person name="Msaddak A."/>
            <person name="Rejili M."/>
            <person name="Duran D."/>
            <person name="Mars M."/>
            <person name="Palacios J.M."/>
            <person name="Ruiz-Argueso T."/>
            <person name="Rey L."/>
            <person name="Imperial J."/>
        </authorList>
    </citation>
    <scope>NUCLEOTIDE SEQUENCE [LARGE SCALE GENOMIC DNA]</scope>
    <source>
        <strain evidence="2 3">Lmie10</strain>
    </source>
</reference>
<name>A0A5N7MCR6_9HYPH</name>
<feature type="compositionally biased region" description="Basic and acidic residues" evidence="1">
    <location>
        <begin position="31"/>
        <end position="44"/>
    </location>
</feature>
<accession>A0A5N7MCR6</accession>
<evidence type="ECO:0000313" key="2">
    <source>
        <dbReference type="EMBL" id="MPR24059.1"/>
    </source>
</evidence>
<dbReference type="EMBL" id="VOSK01000003">
    <property type="protein sequence ID" value="MPR24059.1"/>
    <property type="molecule type" value="Genomic_DNA"/>
</dbReference>
<dbReference type="OrthoDB" id="9933320at2"/>
<keyword evidence="3" id="KW-1185">Reference proteome</keyword>
<dbReference type="Proteomes" id="UP000403266">
    <property type="component" value="Unassembled WGS sequence"/>
</dbReference>
<gene>
    <name evidence="2" type="ORF">FS320_02180</name>
</gene>
<evidence type="ECO:0000313" key="3">
    <source>
        <dbReference type="Proteomes" id="UP000403266"/>
    </source>
</evidence>
<sequence>MGDFERTFGAGADAASIIDAYSDQEEDIDSAQEKDSTTSEERLAKAKQRGVNISWRSRIDVYPDAVDPSVLTQPDFLAFDKFSDKNVGRVFRIHRNDDSPFFNELMGRWIYPEKWEVWGWSMYAHSTTKRVPFRTYGATSSLAEAESFMAEAYGLLLEHNRPPPRFSFFVNLSNLGSDHLSIWTQDGGCDLEIETDSESDAVIGAHTWGHTLYVVINCGPSGNFGSVHPDIGNAIAAFSAQFDGWHDNDVPIRSSCEPKISRAVAEILAAHDSGQFTSGCFRTISCADTEITIAAVLMYGYA</sequence>